<organism evidence="1 2">
    <name type="scientific">Ancylostoma caninum</name>
    <name type="common">Dog hookworm</name>
    <dbReference type="NCBI Taxonomy" id="29170"/>
    <lineage>
        <taxon>Eukaryota</taxon>
        <taxon>Metazoa</taxon>
        <taxon>Ecdysozoa</taxon>
        <taxon>Nematoda</taxon>
        <taxon>Chromadorea</taxon>
        <taxon>Rhabditida</taxon>
        <taxon>Rhabditina</taxon>
        <taxon>Rhabditomorpha</taxon>
        <taxon>Strongyloidea</taxon>
        <taxon>Ancylostomatidae</taxon>
        <taxon>Ancylostomatinae</taxon>
        <taxon>Ancylostoma</taxon>
    </lineage>
</organism>
<gene>
    <name evidence="1" type="ORF">ANCCAN_02051</name>
</gene>
<name>A0A368H509_ANCCA</name>
<proteinExistence type="predicted"/>
<sequence>MQARKIRYDVIGPTGTRRHRPLNTTLDTGKELLLGTCDSRGVVEVAVLVNTNLVMNVDSFDKLTTRMGRANLPSMDVGITGGQP</sequence>
<dbReference type="EMBL" id="JOJR01000011">
    <property type="protein sequence ID" value="RCN51692.1"/>
    <property type="molecule type" value="Genomic_DNA"/>
</dbReference>
<evidence type="ECO:0000313" key="2">
    <source>
        <dbReference type="Proteomes" id="UP000252519"/>
    </source>
</evidence>
<reference evidence="1 2" key="1">
    <citation type="submission" date="2014-10" db="EMBL/GenBank/DDBJ databases">
        <title>Draft genome of the hookworm Ancylostoma caninum.</title>
        <authorList>
            <person name="Mitreva M."/>
        </authorList>
    </citation>
    <scope>NUCLEOTIDE SEQUENCE [LARGE SCALE GENOMIC DNA]</scope>
    <source>
        <strain evidence="1 2">Baltimore</strain>
    </source>
</reference>
<evidence type="ECO:0000313" key="1">
    <source>
        <dbReference type="EMBL" id="RCN51692.1"/>
    </source>
</evidence>
<accession>A0A368H509</accession>
<comment type="caution">
    <text evidence="1">The sequence shown here is derived from an EMBL/GenBank/DDBJ whole genome shotgun (WGS) entry which is preliminary data.</text>
</comment>
<keyword evidence="2" id="KW-1185">Reference proteome</keyword>
<dbReference type="Proteomes" id="UP000252519">
    <property type="component" value="Unassembled WGS sequence"/>
</dbReference>
<dbReference type="OrthoDB" id="5824787at2759"/>
<dbReference type="AlphaFoldDB" id="A0A368H509"/>
<protein>
    <submittedName>
        <fullName evidence="1">Uncharacterized protein</fullName>
    </submittedName>
</protein>